<dbReference type="InterPro" id="IPR000504">
    <property type="entry name" value="RRM_dom"/>
</dbReference>
<dbReference type="GO" id="GO:0003723">
    <property type="term" value="F:RNA binding"/>
    <property type="evidence" value="ECO:0007669"/>
    <property type="project" value="UniProtKB-UniRule"/>
</dbReference>
<gene>
    <name evidence="3" type="ORF">HHK36_014833</name>
</gene>
<name>A0A835DD28_TETSI</name>
<evidence type="ECO:0000256" key="1">
    <source>
        <dbReference type="PROSITE-ProRule" id="PRU00176"/>
    </source>
</evidence>
<dbReference type="EMBL" id="JABCRI010000010">
    <property type="protein sequence ID" value="KAF8398968.1"/>
    <property type="molecule type" value="Genomic_DNA"/>
</dbReference>
<evidence type="ECO:0000313" key="3">
    <source>
        <dbReference type="EMBL" id="KAF8398968.1"/>
    </source>
</evidence>
<dbReference type="OrthoDB" id="1913496at2759"/>
<dbReference type="Gene3D" id="3.30.70.330">
    <property type="match status" value="1"/>
</dbReference>
<proteinExistence type="predicted"/>
<dbReference type="CDD" id="cd00590">
    <property type="entry name" value="RRM_SF"/>
    <property type="match status" value="1"/>
</dbReference>
<dbReference type="SMART" id="SM00360">
    <property type="entry name" value="RRM"/>
    <property type="match status" value="1"/>
</dbReference>
<dbReference type="PANTHER" id="PTHR36309:SF1">
    <property type="entry name" value="RNA-BINDING (RRM_RBD_RNP MOTIFS) FAMILY PROTEIN"/>
    <property type="match status" value="1"/>
</dbReference>
<reference evidence="3 4" key="1">
    <citation type="submission" date="2020-04" db="EMBL/GenBank/DDBJ databases">
        <title>Plant Genome Project.</title>
        <authorList>
            <person name="Zhang R.-G."/>
        </authorList>
    </citation>
    <scope>NUCLEOTIDE SEQUENCE [LARGE SCALE GENOMIC DNA]</scope>
    <source>
        <strain evidence="3">YNK0</strain>
        <tissue evidence="3">Leaf</tissue>
    </source>
</reference>
<dbReference type="InterPro" id="IPR035979">
    <property type="entry name" value="RBD_domain_sf"/>
</dbReference>
<evidence type="ECO:0000313" key="4">
    <source>
        <dbReference type="Proteomes" id="UP000655225"/>
    </source>
</evidence>
<accession>A0A835DD28</accession>
<organism evidence="3 4">
    <name type="scientific">Tetracentron sinense</name>
    <name type="common">Spur-leaf</name>
    <dbReference type="NCBI Taxonomy" id="13715"/>
    <lineage>
        <taxon>Eukaryota</taxon>
        <taxon>Viridiplantae</taxon>
        <taxon>Streptophyta</taxon>
        <taxon>Embryophyta</taxon>
        <taxon>Tracheophyta</taxon>
        <taxon>Spermatophyta</taxon>
        <taxon>Magnoliopsida</taxon>
        <taxon>Trochodendrales</taxon>
        <taxon>Trochodendraceae</taxon>
        <taxon>Tetracentron</taxon>
    </lineage>
</organism>
<dbReference type="InterPro" id="IPR053316">
    <property type="entry name" value="Epigenetic_reg_gene_expr"/>
</dbReference>
<dbReference type="Pfam" id="PF00076">
    <property type="entry name" value="RRM_1"/>
    <property type="match status" value="1"/>
</dbReference>
<protein>
    <recommendedName>
        <fullName evidence="2">RRM domain-containing protein</fullName>
    </recommendedName>
</protein>
<keyword evidence="1" id="KW-0694">RNA-binding</keyword>
<dbReference type="SUPFAM" id="SSF54928">
    <property type="entry name" value="RNA-binding domain, RBD"/>
    <property type="match status" value="1"/>
</dbReference>
<comment type="caution">
    <text evidence="3">The sequence shown here is derived from an EMBL/GenBank/DDBJ whole genome shotgun (WGS) entry which is preliminary data.</text>
</comment>
<dbReference type="OMA" id="GRYNMKC"/>
<sequence length="199" mass="22891">MGTPEHKEYAAFEEKVRRTVYIDNLSTQVTEVVLKTALGQFGNVTNVQFIPNYTELRNIPQHALVEMETVKQAKSIVLEMTNYPFMMSGMPRPVRGRAAEMEMFGDRPIKPGRKIQCRWVGPQDPDFEVAKNLKRLTRRHAAEASSMLNHQLEDEEKLSKQQAEALKANYKKFEMIESIRLDGTLGRLARQYGFNVKDD</sequence>
<dbReference type="InterPro" id="IPR012677">
    <property type="entry name" value="Nucleotide-bd_a/b_plait_sf"/>
</dbReference>
<dbReference type="PANTHER" id="PTHR36309">
    <property type="entry name" value="RNA-BINDING (RRM/RBD/RNP MOTIFS) FAMILY PROTEIN"/>
    <property type="match status" value="1"/>
</dbReference>
<evidence type="ECO:0000259" key="2">
    <source>
        <dbReference type="PROSITE" id="PS50102"/>
    </source>
</evidence>
<keyword evidence="4" id="KW-1185">Reference proteome</keyword>
<feature type="domain" description="RRM" evidence="2">
    <location>
        <begin position="18"/>
        <end position="101"/>
    </location>
</feature>
<dbReference type="AlphaFoldDB" id="A0A835DD28"/>
<dbReference type="PROSITE" id="PS50102">
    <property type="entry name" value="RRM"/>
    <property type="match status" value="1"/>
</dbReference>
<dbReference type="Proteomes" id="UP000655225">
    <property type="component" value="Unassembled WGS sequence"/>
</dbReference>